<gene>
    <name evidence="3" type="ORF">ACFQXB_01770</name>
</gene>
<protein>
    <submittedName>
        <fullName evidence="3">YjbH domain-containing protein</fullName>
    </submittedName>
</protein>
<evidence type="ECO:0000313" key="4">
    <source>
        <dbReference type="Proteomes" id="UP001596516"/>
    </source>
</evidence>
<sequence length="751" mass="81666">MAGGKTTGQVTWPLGPGAAAARSGPCEIHDGKPLGSRRRVGLRASCLTGAAALVLTAFPAAAQQGPTLNFQGVPGLIDMPGGAALPDAEVTAVTSYFGGITRTTGSFQFSPRITASFRYLSIRNWDRNLPPSEQDGYETYYDRSFDLRFLLLEESANLPAVTLGFQDFIGTGILSGEYLAATKEIMPRLRVTGGLGWGRLGARGALGSPFGSRPDIDFGEGGKPTFSQMFRGPMAPFGGVEWQASERLGLKVEYSSEGYDEEAGRRGVFERKSRFNFGAEYQITENVRLGGYYLYGSEFGASLQVALNPRRRPGNMGIQDAGPIPVRLRPSPERDAEAWSPSWADHPDSAAILRDNVAKYLEADGMRLEALTVSATHVQLRYRNLRYDAVGQSIGRAARILTHTLPASVETFELIPVVEGMPAASVSLRRSDVEALEHAPDAAAAMQARRGLADAGALPPGALTSTDLYPRFTWSIGPYARLGLFDPDEPVRGALGARLRARYDIAPGFVLSGSVTKNLVSNLDKQTRFFDSSSDLQRVRSETRLYDSKGDPALETLTMAWYAKPAADIYSRITVGYLERMFGGVSGEVLWKPATSRLGLGAELNYVQQRSFNQGLGFRDYSVVTGHVSAYYDLGAGYHAQIDVGRYLAEDWGTTLSLDREFANGWRVGAFATFTDVPSEAFGEGSFDKGIRVSIPVTWVLGTPTRNVQTATIRPLTRDGGARLEVDGRLYETVRGYHQGGIDGQWGRFWR</sequence>
<keyword evidence="2" id="KW-1133">Transmembrane helix</keyword>
<keyword evidence="2" id="KW-0812">Transmembrane</keyword>
<accession>A0ABW2UHW9</accession>
<dbReference type="RefSeq" id="WP_377398164.1">
    <property type="nucleotide sequence ID" value="NZ_JBHTFQ010000001.1"/>
</dbReference>
<comment type="caution">
    <text evidence="3">The sequence shown here is derived from an EMBL/GenBank/DDBJ whole genome shotgun (WGS) entry which is preliminary data.</text>
</comment>
<keyword evidence="2" id="KW-0472">Membrane</keyword>
<evidence type="ECO:0000256" key="1">
    <source>
        <dbReference type="SAM" id="MobiDB-lite"/>
    </source>
</evidence>
<evidence type="ECO:0000313" key="3">
    <source>
        <dbReference type="EMBL" id="MFC7702918.1"/>
    </source>
</evidence>
<reference evidence="4" key="1">
    <citation type="journal article" date="2019" name="Int. J. Syst. Evol. Microbiol.">
        <title>The Global Catalogue of Microorganisms (GCM) 10K type strain sequencing project: providing services to taxonomists for standard genome sequencing and annotation.</title>
        <authorList>
            <consortium name="The Broad Institute Genomics Platform"/>
            <consortium name="The Broad Institute Genome Sequencing Center for Infectious Disease"/>
            <person name="Wu L."/>
            <person name="Ma J."/>
        </authorList>
    </citation>
    <scope>NUCLEOTIDE SEQUENCE [LARGE SCALE GENOMIC DNA]</scope>
    <source>
        <strain evidence="4">CGMCC 1.12750</strain>
    </source>
</reference>
<evidence type="ECO:0000256" key="2">
    <source>
        <dbReference type="SAM" id="Phobius"/>
    </source>
</evidence>
<feature type="region of interest" description="Disordered" evidence="1">
    <location>
        <begin position="1"/>
        <end position="24"/>
    </location>
</feature>
<dbReference type="EMBL" id="JBHTFQ010000001">
    <property type="protein sequence ID" value="MFC7702918.1"/>
    <property type="molecule type" value="Genomic_DNA"/>
</dbReference>
<dbReference type="Proteomes" id="UP001596516">
    <property type="component" value="Unassembled WGS sequence"/>
</dbReference>
<dbReference type="InterPro" id="IPR010344">
    <property type="entry name" value="YbjH"/>
</dbReference>
<organism evidence="3 4">
    <name type="scientific">Plastorhodobacter daqingensis</name>
    <dbReference type="NCBI Taxonomy" id="1387281"/>
    <lineage>
        <taxon>Bacteria</taxon>
        <taxon>Pseudomonadati</taxon>
        <taxon>Pseudomonadota</taxon>
        <taxon>Alphaproteobacteria</taxon>
        <taxon>Rhodobacterales</taxon>
        <taxon>Paracoccaceae</taxon>
        <taxon>Plastorhodobacter</taxon>
    </lineage>
</organism>
<proteinExistence type="predicted"/>
<name>A0ABW2UHW9_9RHOB</name>
<keyword evidence="4" id="KW-1185">Reference proteome</keyword>
<dbReference type="Pfam" id="PF06082">
    <property type="entry name" value="YjbH"/>
    <property type="match status" value="1"/>
</dbReference>
<feature type="transmembrane region" description="Helical" evidence="2">
    <location>
        <begin position="40"/>
        <end position="61"/>
    </location>
</feature>